<keyword evidence="1" id="KW-0812">Transmembrane</keyword>
<dbReference type="AlphaFoldDB" id="A0A4R2NES8"/>
<dbReference type="Proteomes" id="UP000295416">
    <property type="component" value="Unassembled WGS sequence"/>
</dbReference>
<evidence type="ECO:0000259" key="2">
    <source>
        <dbReference type="Pfam" id="PF02517"/>
    </source>
</evidence>
<gene>
    <name evidence="3" type="ORF">EV207_15915</name>
</gene>
<organism evidence="3 4">
    <name type="scientific">Scopulibacillus darangshiensis</name>
    <dbReference type="NCBI Taxonomy" id="442528"/>
    <lineage>
        <taxon>Bacteria</taxon>
        <taxon>Bacillati</taxon>
        <taxon>Bacillota</taxon>
        <taxon>Bacilli</taxon>
        <taxon>Bacillales</taxon>
        <taxon>Sporolactobacillaceae</taxon>
        <taxon>Scopulibacillus</taxon>
    </lineage>
</organism>
<evidence type="ECO:0000313" key="4">
    <source>
        <dbReference type="Proteomes" id="UP000295416"/>
    </source>
</evidence>
<feature type="transmembrane region" description="Helical" evidence="1">
    <location>
        <begin position="5"/>
        <end position="25"/>
    </location>
</feature>
<feature type="domain" description="CAAX prenyl protease 2/Lysostaphin resistance protein A-like" evidence="2">
    <location>
        <begin position="119"/>
        <end position="204"/>
    </location>
</feature>
<keyword evidence="1" id="KW-0472">Membrane</keyword>
<dbReference type="PANTHER" id="PTHR36435:SF6">
    <property type="entry name" value="ABORTIVE INFECTION PROTEIN"/>
    <property type="match status" value="1"/>
</dbReference>
<dbReference type="EMBL" id="SLXK01000059">
    <property type="protein sequence ID" value="TCP19730.1"/>
    <property type="molecule type" value="Genomic_DNA"/>
</dbReference>
<keyword evidence="4" id="KW-1185">Reference proteome</keyword>
<evidence type="ECO:0000256" key="1">
    <source>
        <dbReference type="SAM" id="Phobius"/>
    </source>
</evidence>
<comment type="caution">
    <text evidence="3">The sequence shown here is derived from an EMBL/GenBank/DDBJ whole genome shotgun (WGS) entry which is preliminary data.</text>
</comment>
<dbReference type="InterPro" id="IPR003675">
    <property type="entry name" value="Rce1/LyrA-like_dom"/>
</dbReference>
<feature type="transmembrane region" description="Helical" evidence="1">
    <location>
        <begin position="171"/>
        <end position="188"/>
    </location>
</feature>
<reference evidence="3 4" key="1">
    <citation type="submission" date="2019-03" db="EMBL/GenBank/DDBJ databases">
        <title>Genomic Encyclopedia of Type Strains, Phase IV (KMG-IV): sequencing the most valuable type-strain genomes for metagenomic binning, comparative biology and taxonomic classification.</title>
        <authorList>
            <person name="Goeker M."/>
        </authorList>
    </citation>
    <scope>NUCLEOTIDE SEQUENCE [LARGE SCALE GENOMIC DNA]</scope>
    <source>
        <strain evidence="3 4">DSM 19377</strain>
    </source>
</reference>
<evidence type="ECO:0000313" key="3">
    <source>
        <dbReference type="EMBL" id="TCP19730.1"/>
    </source>
</evidence>
<dbReference type="RefSeq" id="WP_132748274.1">
    <property type="nucleotide sequence ID" value="NZ_SLXK01000059.1"/>
</dbReference>
<dbReference type="GO" id="GO:0004175">
    <property type="term" value="F:endopeptidase activity"/>
    <property type="evidence" value="ECO:0007669"/>
    <property type="project" value="UniProtKB-ARBA"/>
</dbReference>
<feature type="transmembrane region" description="Helical" evidence="1">
    <location>
        <begin position="117"/>
        <end position="137"/>
    </location>
</feature>
<dbReference type="Pfam" id="PF02517">
    <property type="entry name" value="Rce1-like"/>
    <property type="match status" value="1"/>
</dbReference>
<proteinExistence type="predicted"/>
<dbReference type="PANTHER" id="PTHR36435">
    <property type="entry name" value="SLR1288 PROTEIN"/>
    <property type="match status" value="1"/>
</dbReference>
<keyword evidence="1" id="KW-1133">Transmembrane helix</keyword>
<name>A0A4R2NES8_9BACL</name>
<feature type="transmembrane region" description="Helical" evidence="1">
    <location>
        <begin position="68"/>
        <end position="94"/>
    </location>
</feature>
<sequence length="232" mass="25903">MPKRYWWILITYVLCQLSGIIPALIPILDSVPRNQRMGVWIISSFAVTLIIVLLLLKPEWKMQTRGKTTIPASVLWAFLGIIMLFVVQSIAGAIEQGLFGEPTKSENTTQIMNLTKVSPYIILVVGIIGPILEEVVFRKVIFGSLYRKLNFFIAGLISSLLFAAAHMDKHILIYTFVGFTLAYLYKHTGRIIVPIAAHASMNTIVVLLTLSPAIQKIIEEQQTAQFIGGLFS</sequence>
<dbReference type="OrthoDB" id="2194912at2"/>
<feature type="transmembrane region" description="Helical" evidence="1">
    <location>
        <begin position="37"/>
        <end position="56"/>
    </location>
</feature>
<protein>
    <recommendedName>
        <fullName evidence="2">CAAX prenyl protease 2/Lysostaphin resistance protein A-like domain-containing protein</fullName>
    </recommendedName>
</protein>
<dbReference type="GO" id="GO:0080120">
    <property type="term" value="P:CAAX-box protein maturation"/>
    <property type="evidence" value="ECO:0007669"/>
    <property type="project" value="UniProtKB-ARBA"/>
</dbReference>
<dbReference type="InterPro" id="IPR052710">
    <property type="entry name" value="CAAX_protease"/>
</dbReference>
<feature type="transmembrane region" description="Helical" evidence="1">
    <location>
        <begin position="149"/>
        <end position="165"/>
    </location>
</feature>
<accession>A0A4R2NES8</accession>